<dbReference type="GO" id="GO:0006508">
    <property type="term" value="P:proteolysis"/>
    <property type="evidence" value="ECO:0007669"/>
    <property type="project" value="InterPro"/>
</dbReference>
<dbReference type="AlphaFoldDB" id="A0A931NHZ9"/>
<dbReference type="GO" id="GO:0008237">
    <property type="term" value="F:metallopeptidase activity"/>
    <property type="evidence" value="ECO:0007669"/>
    <property type="project" value="InterPro"/>
</dbReference>
<dbReference type="Pfam" id="PF08548">
    <property type="entry name" value="Peptidase_M10_C"/>
    <property type="match status" value="1"/>
</dbReference>
<dbReference type="GO" id="GO:0008270">
    <property type="term" value="F:zinc ion binding"/>
    <property type="evidence" value="ECO:0007669"/>
    <property type="project" value="InterPro"/>
</dbReference>
<keyword evidence="3" id="KW-0677">Repeat</keyword>
<keyword evidence="2" id="KW-0964">Secreted</keyword>
<gene>
    <name evidence="5" type="ORF">I7X39_18015</name>
</gene>
<accession>A0A931NHZ9</accession>
<comment type="caution">
    <text evidence="5">The sequence shown here is derived from an EMBL/GenBank/DDBJ whole genome shotgun (WGS) entry which is preliminary data.</text>
</comment>
<keyword evidence="6" id="KW-1185">Reference proteome</keyword>
<dbReference type="EMBL" id="JAEDAK010000015">
    <property type="protein sequence ID" value="MBH9578791.1"/>
    <property type="molecule type" value="Genomic_DNA"/>
</dbReference>
<feature type="domain" description="Peptidase metallopeptidase" evidence="4">
    <location>
        <begin position="42"/>
        <end position="216"/>
    </location>
</feature>
<sequence>MATSLPTYTGDTTSLVQRSGTTLIDALIGGSKWGTGGAGTGASVTFSFPASIAAFDTQAGVAGNYGENEPLGAGFGTKLAAFTPFSAAQQEAARQVLQAFANVANLSFTEVAASSPDAGVLRFGNSAPPGMDATSWGVSWFPQDFAGSGDTWMNSTFLFPEGWARGTQNFLTLLHEVGHALGLKHPHDTGLSGVLTGWPDNPTVLPKTGTDTLTTQSTQTMVMAYNDIPGRGTLGELALQSDFAPTTPMRWDIAALQYLYGANLAYNAGDTVYTFDGEARYNQTLWDGGGNDTIVATGNRAVEIDLRPAQWSKLGQPMSFSTRNADNSVNTAQPQFNDPYTVFIYDTVTIENATGGNGNDMIYANAVANQIDGGAGIDTTVYLAARSTYALARDGAGWTVSGGAADTDTLRSIERVRFADKALAFDTAVDGNAGQVAQILRALFGPSAIANPTFAGIGLSLRDAGMGYADIVALAIGTPIFEQLAGSRSNTDFVRLVYKNVIGSDAPPEALAQFVGLLDNGTYTQASLGLLACQIEFNTQSVELVGLASTGLEFIPA</sequence>
<dbReference type="InterPro" id="IPR034033">
    <property type="entry name" value="Serralysin-like"/>
</dbReference>
<comment type="subcellular location">
    <subcellularLocation>
        <location evidence="1">Secreted</location>
    </subcellularLocation>
</comment>
<dbReference type="Gene3D" id="3.40.390.10">
    <property type="entry name" value="Collagenase (Catalytic Domain)"/>
    <property type="match status" value="1"/>
</dbReference>
<evidence type="ECO:0000256" key="1">
    <source>
        <dbReference type="ARBA" id="ARBA00004613"/>
    </source>
</evidence>
<dbReference type="SUPFAM" id="SSF51120">
    <property type="entry name" value="beta-Roll"/>
    <property type="match status" value="1"/>
</dbReference>
<reference evidence="5" key="1">
    <citation type="submission" date="2020-12" db="EMBL/GenBank/DDBJ databases">
        <title>The genome sequence of Inhella sp. 1Y17.</title>
        <authorList>
            <person name="Liu Y."/>
        </authorList>
    </citation>
    <scope>NUCLEOTIDE SEQUENCE</scope>
    <source>
        <strain evidence="5">1Y17</strain>
    </source>
</reference>
<dbReference type="Gene3D" id="2.150.10.10">
    <property type="entry name" value="Serralysin-like metalloprotease, C-terminal"/>
    <property type="match status" value="1"/>
</dbReference>
<dbReference type="InterPro" id="IPR006026">
    <property type="entry name" value="Peptidase_Metallo"/>
</dbReference>
<dbReference type="InterPro" id="IPR013858">
    <property type="entry name" value="Peptidase_M10B_C"/>
</dbReference>
<dbReference type="GO" id="GO:0005615">
    <property type="term" value="C:extracellular space"/>
    <property type="evidence" value="ECO:0007669"/>
    <property type="project" value="InterPro"/>
</dbReference>
<evidence type="ECO:0000313" key="6">
    <source>
        <dbReference type="Proteomes" id="UP000613266"/>
    </source>
</evidence>
<proteinExistence type="predicted"/>
<dbReference type="PRINTS" id="PR00313">
    <property type="entry name" value="CABNDNGRPT"/>
</dbReference>
<protein>
    <submittedName>
        <fullName evidence="5">M10 family metallopeptidase C-terminal domain-containing protein</fullName>
    </submittedName>
</protein>
<dbReference type="CDD" id="cd04277">
    <property type="entry name" value="ZnMc_serralysin_like"/>
    <property type="match status" value="1"/>
</dbReference>
<dbReference type="GO" id="GO:0005509">
    <property type="term" value="F:calcium ion binding"/>
    <property type="evidence" value="ECO:0007669"/>
    <property type="project" value="InterPro"/>
</dbReference>
<dbReference type="Proteomes" id="UP000613266">
    <property type="component" value="Unassembled WGS sequence"/>
</dbReference>
<dbReference type="InterPro" id="IPR024079">
    <property type="entry name" value="MetalloPept_cat_dom_sf"/>
</dbReference>
<evidence type="ECO:0000259" key="4">
    <source>
        <dbReference type="SMART" id="SM00235"/>
    </source>
</evidence>
<name>A0A931NHZ9_9BURK</name>
<dbReference type="RefSeq" id="WP_198112562.1">
    <property type="nucleotide sequence ID" value="NZ_JAEDAK010000015.1"/>
</dbReference>
<evidence type="ECO:0000256" key="3">
    <source>
        <dbReference type="ARBA" id="ARBA00022737"/>
    </source>
</evidence>
<dbReference type="InterPro" id="IPR011049">
    <property type="entry name" value="Serralysin-like_metalloprot_C"/>
</dbReference>
<dbReference type="SMART" id="SM00235">
    <property type="entry name" value="ZnMc"/>
    <property type="match status" value="1"/>
</dbReference>
<dbReference type="SUPFAM" id="SSF55486">
    <property type="entry name" value="Metalloproteases ('zincins'), catalytic domain"/>
    <property type="match status" value="1"/>
</dbReference>
<evidence type="ECO:0000256" key="2">
    <source>
        <dbReference type="ARBA" id="ARBA00022525"/>
    </source>
</evidence>
<evidence type="ECO:0000313" key="5">
    <source>
        <dbReference type="EMBL" id="MBH9578791.1"/>
    </source>
</evidence>
<organism evidence="5 6">
    <name type="scientific">Inhella proteolytica</name>
    <dbReference type="NCBI Taxonomy" id="2795029"/>
    <lineage>
        <taxon>Bacteria</taxon>
        <taxon>Pseudomonadati</taxon>
        <taxon>Pseudomonadota</taxon>
        <taxon>Betaproteobacteria</taxon>
        <taxon>Burkholderiales</taxon>
        <taxon>Sphaerotilaceae</taxon>
        <taxon>Inhella</taxon>
    </lineage>
</organism>